<comment type="subcellular location">
    <subcellularLocation>
        <location evidence="1">Nucleus</location>
    </subcellularLocation>
</comment>
<keyword evidence="3" id="KW-0805">Transcription regulation</keyword>
<dbReference type="GO" id="GO:0006355">
    <property type="term" value="P:regulation of DNA-templated transcription"/>
    <property type="evidence" value="ECO:0007669"/>
    <property type="project" value="InterPro"/>
</dbReference>
<evidence type="ECO:0000256" key="3">
    <source>
        <dbReference type="ARBA" id="ARBA00023015"/>
    </source>
</evidence>
<dbReference type="Pfam" id="PF23174">
    <property type="entry name" value="bHLH_ILI"/>
    <property type="match status" value="1"/>
</dbReference>
<accession>A0A6P5Y294</accession>
<dbReference type="GeneID" id="111288056"/>
<dbReference type="KEGG" id="dzi:111288056"/>
<sequence>MIRSPTLFLSCNSLSLSFAEGAQTRYQAVVFLHFSPSSKLPTLSLSLSLYWKLKKKKFFFSFVWTSFAFVDKSYSQPHLFSCGASSIKLKVSASKVLQETCNYIRSLHREVDDLSDRVSQLLASMDTDSDQAAIIRSLLMQ</sequence>
<evidence type="ECO:0000256" key="5">
    <source>
        <dbReference type="ARBA" id="ARBA00023242"/>
    </source>
</evidence>
<evidence type="ECO:0000313" key="7">
    <source>
        <dbReference type="RefSeq" id="XP_022734543.1"/>
    </source>
</evidence>
<dbReference type="OrthoDB" id="988630at2759"/>
<evidence type="ECO:0000256" key="4">
    <source>
        <dbReference type="ARBA" id="ARBA00023163"/>
    </source>
</evidence>
<keyword evidence="5" id="KW-0539">Nucleus</keyword>
<keyword evidence="6" id="KW-1185">Reference proteome</keyword>
<dbReference type="PANTHER" id="PTHR46446">
    <property type="entry name" value="TRANSCRIPTION FACTOR PRE"/>
    <property type="match status" value="1"/>
</dbReference>
<organism evidence="6 7">
    <name type="scientific">Durio zibethinus</name>
    <name type="common">Durian</name>
    <dbReference type="NCBI Taxonomy" id="66656"/>
    <lineage>
        <taxon>Eukaryota</taxon>
        <taxon>Viridiplantae</taxon>
        <taxon>Streptophyta</taxon>
        <taxon>Embryophyta</taxon>
        <taxon>Tracheophyta</taxon>
        <taxon>Spermatophyta</taxon>
        <taxon>Magnoliopsida</taxon>
        <taxon>eudicotyledons</taxon>
        <taxon>Gunneridae</taxon>
        <taxon>Pentapetalae</taxon>
        <taxon>rosids</taxon>
        <taxon>malvids</taxon>
        <taxon>Malvales</taxon>
        <taxon>Malvaceae</taxon>
        <taxon>Helicteroideae</taxon>
        <taxon>Durio</taxon>
    </lineage>
</organism>
<keyword evidence="2" id="KW-0341">Growth regulation</keyword>
<dbReference type="GO" id="GO:0046983">
    <property type="term" value="F:protein dimerization activity"/>
    <property type="evidence" value="ECO:0007669"/>
    <property type="project" value="InterPro"/>
</dbReference>
<dbReference type="Proteomes" id="UP000515121">
    <property type="component" value="Unplaced"/>
</dbReference>
<dbReference type="PANTHER" id="PTHR46446:SF11">
    <property type="entry name" value="TRANSCRIPTION FACTOR PRE6"/>
    <property type="match status" value="1"/>
</dbReference>
<protein>
    <submittedName>
        <fullName evidence="7">Uncharacterized protein LOC111288056 isoform X1</fullName>
    </submittedName>
</protein>
<keyword evidence="4" id="KW-0804">Transcription</keyword>
<evidence type="ECO:0000256" key="1">
    <source>
        <dbReference type="ARBA" id="ARBA00004123"/>
    </source>
</evidence>
<dbReference type="RefSeq" id="XP_022734543.1">
    <property type="nucleotide sequence ID" value="XM_022878808.1"/>
</dbReference>
<dbReference type="InterPro" id="IPR036638">
    <property type="entry name" value="HLH_DNA-bd_sf"/>
</dbReference>
<dbReference type="GO" id="GO:0005634">
    <property type="term" value="C:nucleus"/>
    <property type="evidence" value="ECO:0007669"/>
    <property type="project" value="UniProtKB-SubCell"/>
</dbReference>
<dbReference type="AlphaFoldDB" id="A0A6P5Y294"/>
<dbReference type="SUPFAM" id="SSF47459">
    <property type="entry name" value="HLH, helix-loop-helix DNA-binding domain"/>
    <property type="match status" value="1"/>
</dbReference>
<evidence type="ECO:0000313" key="6">
    <source>
        <dbReference type="Proteomes" id="UP000515121"/>
    </source>
</evidence>
<proteinExistence type="predicted"/>
<name>A0A6P5Y294_DURZI</name>
<dbReference type="InterPro" id="IPR044293">
    <property type="entry name" value="PRE"/>
</dbReference>
<gene>
    <name evidence="7" type="primary">LOC111288056</name>
</gene>
<dbReference type="GO" id="GO:0040008">
    <property type="term" value="P:regulation of growth"/>
    <property type="evidence" value="ECO:0007669"/>
    <property type="project" value="InterPro"/>
</dbReference>
<evidence type="ECO:0000256" key="2">
    <source>
        <dbReference type="ARBA" id="ARBA00022604"/>
    </source>
</evidence>
<reference evidence="7" key="1">
    <citation type="submission" date="2025-08" db="UniProtKB">
        <authorList>
            <consortium name="RefSeq"/>
        </authorList>
    </citation>
    <scope>IDENTIFICATION</scope>
    <source>
        <tissue evidence="7">Fruit stalk</tissue>
    </source>
</reference>